<proteinExistence type="predicted"/>
<protein>
    <submittedName>
        <fullName evidence="1">Uncharacterized protein</fullName>
    </submittedName>
</protein>
<dbReference type="Proteomes" id="UP001164746">
    <property type="component" value="Chromosome 7"/>
</dbReference>
<gene>
    <name evidence="1" type="ORF">MAR_035024</name>
</gene>
<accession>A0ABY7EIX7</accession>
<name>A0ABY7EIX7_MYAAR</name>
<reference evidence="1" key="1">
    <citation type="submission" date="2022-11" db="EMBL/GenBank/DDBJ databases">
        <title>Centuries of genome instability and evolution in soft-shell clam transmissible cancer (bioRxiv).</title>
        <authorList>
            <person name="Hart S.F.M."/>
            <person name="Yonemitsu M.A."/>
            <person name="Giersch R.M."/>
            <person name="Beal B.F."/>
            <person name="Arriagada G."/>
            <person name="Davis B.W."/>
            <person name="Ostrander E.A."/>
            <person name="Goff S.P."/>
            <person name="Metzger M.J."/>
        </authorList>
    </citation>
    <scope>NUCLEOTIDE SEQUENCE</scope>
    <source>
        <strain evidence="1">MELC-2E11</strain>
        <tissue evidence="1">Siphon/mantle</tissue>
    </source>
</reference>
<keyword evidence="2" id="KW-1185">Reference proteome</keyword>
<sequence>NTLTAIKRHRDLLVLNCPMRKETTKRIMGDSTFHGGFVEMFCFQDNCIVEFMFNVKVKYSA</sequence>
<dbReference type="EMBL" id="CP111018">
    <property type="protein sequence ID" value="WAR09948.1"/>
    <property type="molecule type" value="Genomic_DNA"/>
</dbReference>
<evidence type="ECO:0000313" key="2">
    <source>
        <dbReference type="Proteomes" id="UP001164746"/>
    </source>
</evidence>
<evidence type="ECO:0000313" key="1">
    <source>
        <dbReference type="EMBL" id="WAR09948.1"/>
    </source>
</evidence>
<organism evidence="1 2">
    <name type="scientific">Mya arenaria</name>
    <name type="common">Soft-shell clam</name>
    <dbReference type="NCBI Taxonomy" id="6604"/>
    <lineage>
        <taxon>Eukaryota</taxon>
        <taxon>Metazoa</taxon>
        <taxon>Spiralia</taxon>
        <taxon>Lophotrochozoa</taxon>
        <taxon>Mollusca</taxon>
        <taxon>Bivalvia</taxon>
        <taxon>Autobranchia</taxon>
        <taxon>Heteroconchia</taxon>
        <taxon>Euheterodonta</taxon>
        <taxon>Imparidentia</taxon>
        <taxon>Neoheterodontei</taxon>
        <taxon>Myida</taxon>
        <taxon>Myoidea</taxon>
        <taxon>Myidae</taxon>
        <taxon>Mya</taxon>
    </lineage>
</organism>
<feature type="non-terminal residue" evidence="1">
    <location>
        <position position="1"/>
    </location>
</feature>